<dbReference type="Gene3D" id="2.60.40.10">
    <property type="entry name" value="Immunoglobulins"/>
    <property type="match status" value="1"/>
</dbReference>
<reference evidence="3 4" key="1">
    <citation type="submission" date="2018-03" db="EMBL/GenBank/DDBJ databases">
        <title>Genomic Encyclopedia of Archaeal and Bacterial Type Strains, Phase II (KMG-II): from individual species to whole genera.</title>
        <authorList>
            <person name="Goeker M."/>
        </authorList>
    </citation>
    <scope>NUCLEOTIDE SEQUENCE [LARGE SCALE GENOMIC DNA]</scope>
    <source>
        <strain evidence="3 4">DSM 28354</strain>
    </source>
</reference>
<accession>A0A2T0SM21</accession>
<keyword evidence="4" id="KW-1185">Reference proteome</keyword>
<gene>
    <name evidence="3" type="ORF">CLV58_11749</name>
</gene>
<feature type="domain" description="DUF11" evidence="2">
    <location>
        <begin position="573"/>
        <end position="679"/>
    </location>
</feature>
<dbReference type="InterPro" id="IPR051172">
    <property type="entry name" value="Chlamydia_OmcB"/>
</dbReference>
<comment type="caution">
    <text evidence="3">The sequence shown here is derived from an EMBL/GenBank/DDBJ whole genome shotgun (WGS) entry which is preliminary data.</text>
</comment>
<organism evidence="3 4">
    <name type="scientific">Spirosoma oryzae</name>
    <dbReference type="NCBI Taxonomy" id="1469603"/>
    <lineage>
        <taxon>Bacteria</taxon>
        <taxon>Pseudomonadati</taxon>
        <taxon>Bacteroidota</taxon>
        <taxon>Cytophagia</taxon>
        <taxon>Cytophagales</taxon>
        <taxon>Cytophagaceae</taxon>
        <taxon>Spirosoma</taxon>
    </lineage>
</organism>
<dbReference type="InterPro" id="IPR001434">
    <property type="entry name" value="OmcB-like_DUF11"/>
</dbReference>
<sequence length="863" mass="93778">MFITNILIRQLIVFLLLVTTCASITVTAQSISADRYRIDATNKLILCNKLPATTGTKPLSVTLDQVYTFPDSITALKRGVFYSVDRNGVSYSLMFTSLPMINVQTRGRDIVSSPAIMTKLTIADTTGKTRLKWSAVSIRGAYTSTLPKKSYKVVFYTDSTGKSTKDTALFGMREDSEWLLLAMYTEPLRVNNVTSYALWLKMHKLYYASQEADAVPGIRTRYVDVFLNGVYTGLYLLTEPIDRKQLKLKKTSSNGMVRGELYKSVDWTDATLFTGVPSLSDANRDTWAGYELKYPNDTTFWTNLYGLTNFVVNSTDEQFKSGLNARWQTDNLIDYFLFLNLVRAADNRGKNLYIARYKEDEPYIYVPWDLDGTLGNMWAGYRDDVTTYILSNGLYEKLLRVNPGSFKERAKTRWFALRKNIFDAAALKGSLTTNVQRLVNDGAYSREGRLWPTPDIADETTYATNWIDRRLAYLDGYFTEFPDVCSNQVAPTIMATSSTVTQGQSVTLTAIGCAYTTTWNTGATGNTLVTAPAQTTSYTAVCVQTTATNCKSPASTPLLVTVVPGDSTTAMADLSVMQYSDASVMAIGQRARLTIGLTNDGPATARNVRLQNRLPAGIGFLSVVEGSVTVSNSVVDMAVDSVKAGQTILFTYDVQPTVAATYRNAVQVLSSGTLDPDSEPGSGTGDGEDDMALTSIRTAGESASVNESPNPYQHALPAVQSNQPKPDSASADLSLRLAADRLYCPVNGQITLTIEVHNRGGLGATGVVTELTLPDGLSFVSGDGFVAAGNKLTNAAVSLAAGEKRQLSCVVQAADVGHKTIAAQILQADQHDPDSTPGNGTANGEDDEDQLSIRVMTGANALN</sequence>
<dbReference type="InterPro" id="IPR047589">
    <property type="entry name" value="DUF11_rpt"/>
</dbReference>
<dbReference type="InterPro" id="IPR013783">
    <property type="entry name" value="Ig-like_fold"/>
</dbReference>
<evidence type="ECO:0000313" key="4">
    <source>
        <dbReference type="Proteomes" id="UP000238375"/>
    </source>
</evidence>
<dbReference type="Pfam" id="PF08757">
    <property type="entry name" value="CotH"/>
    <property type="match status" value="1"/>
</dbReference>
<proteinExistence type="predicted"/>
<dbReference type="PANTHER" id="PTHR34819">
    <property type="entry name" value="LARGE CYSTEINE-RICH PERIPLASMIC PROTEIN OMCB"/>
    <property type="match status" value="1"/>
</dbReference>
<dbReference type="Proteomes" id="UP000238375">
    <property type="component" value="Unassembled WGS sequence"/>
</dbReference>
<feature type="region of interest" description="Disordered" evidence="1">
    <location>
        <begin position="828"/>
        <end position="850"/>
    </location>
</feature>
<dbReference type="OrthoDB" id="9803752at2"/>
<protein>
    <submittedName>
        <fullName evidence="3">Putative repeat protein (TIGR01451 family)</fullName>
    </submittedName>
</protein>
<dbReference type="Pfam" id="PF01345">
    <property type="entry name" value="DUF11"/>
    <property type="match status" value="2"/>
</dbReference>
<dbReference type="AlphaFoldDB" id="A0A2T0SM21"/>
<name>A0A2T0SM21_9BACT</name>
<feature type="compositionally biased region" description="Polar residues" evidence="1">
    <location>
        <begin position="695"/>
        <end position="711"/>
    </location>
</feature>
<dbReference type="NCBIfam" id="TIGR01451">
    <property type="entry name" value="B_ant_repeat"/>
    <property type="match status" value="1"/>
</dbReference>
<evidence type="ECO:0000256" key="1">
    <source>
        <dbReference type="SAM" id="MobiDB-lite"/>
    </source>
</evidence>
<feature type="region of interest" description="Disordered" evidence="1">
    <location>
        <begin position="671"/>
        <end position="729"/>
    </location>
</feature>
<evidence type="ECO:0000259" key="2">
    <source>
        <dbReference type="Pfam" id="PF01345"/>
    </source>
</evidence>
<dbReference type="EMBL" id="PVTE01000017">
    <property type="protein sequence ID" value="PRY34445.1"/>
    <property type="molecule type" value="Genomic_DNA"/>
</dbReference>
<dbReference type="PANTHER" id="PTHR34819:SF5">
    <property type="entry name" value="CONSERVED REPEAT DOMAIN PROTEIN"/>
    <property type="match status" value="1"/>
</dbReference>
<dbReference type="InterPro" id="IPR014867">
    <property type="entry name" value="Spore_coat_CotH_CotH2/3/7"/>
</dbReference>
<feature type="domain" description="DUF11" evidence="2">
    <location>
        <begin position="732"/>
        <end position="837"/>
    </location>
</feature>
<evidence type="ECO:0000313" key="3">
    <source>
        <dbReference type="EMBL" id="PRY34445.1"/>
    </source>
</evidence>